<feature type="transmembrane region" description="Helical" evidence="9">
    <location>
        <begin position="211"/>
        <end position="232"/>
    </location>
</feature>
<dbReference type="InterPro" id="IPR050360">
    <property type="entry name" value="MFS_Sugar_Transporters"/>
</dbReference>
<evidence type="ECO:0000256" key="3">
    <source>
        <dbReference type="ARBA" id="ARBA00022448"/>
    </source>
</evidence>
<gene>
    <name evidence="11" type="ORF">SPAPADRAFT_136443</name>
</gene>
<dbReference type="InterPro" id="IPR036259">
    <property type="entry name" value="MFS_trans_sf"/>
</dbReference>
<comment type="subcellular location">
    <subcellularLocation>
        <location evidence="1">Membrane</location>
        <topology evidence="1">Multi-pass membrane protein</topology>
    </subcellularLocation>
</comment>
<sequence length="546" mass="60986">MTSYNKDNSSLSQESVTSSGNNHLDSSDDSNTYTYLGMKGQRLHHAISFLAGMGFLLFGYDQGVMGSLLTLPTFRNTFESIDTTRYPDRATFQGFVIAIYEIGCLAGALSTMYIGDKIGRRKTIFIGCIIMIIGAIIQASSFSVGQLIVGRIVTGLGNGMNTATVPMWQSECAKSKDRGRLVMVQGALITGGICISYWIDFGFFFIKNSSVSWRFPIAFQIFFPLFILPFILRLPESPRWLLKTGDMQEAARVFSSLDDVPVNHPTIVYEVNEIAESLEKERSDATNKSKFRLLFIQGETKNFHRTCLAVWSQIMQQITGINLITYYAGTIFENYIGMSPLNSRILAAANGTEYFLASWIAFYTIERFGRRKLMLFGAAGQAASMAILTGTTWAASPKNENNSSAGVAAAVFLFIFNTFFAVGWLGMTWLYPAEITPLNIRAASNGLSTAANWSFNFMVVMITPIAFENIDYYTYTIFAVINLLMVPTVYYFYPETAGRSLEEMDKIFELSNTSTPWDVVKIARELPYESQTREGDIEKVAIEHIE</sequence>
<feature type="transmembrane region" description="Helical" evidence="9">
    <location>
        <begin position="92"/>
        <end position="112"/>
    </location>
</feature>
<proteinExistence type="inferred from homology"/>
<dbReference type="FunFam" id="1.20.1250.20:FF:000061">
    <property type="entry name" value="MFS sugar transporter"/>
    <property type="match status" value="1"/>
</dbReference>
<dbReference type="RefSeq" id="XP_007375015.1">
    <property type="nucleotide sequence ID" value="XM_007374953.1"/>
</dbReference>
<keyword evidence="6 9" id="KW-0472">Membrane</keyword>
<feature type="transmembrane region" description="Helical" evidence="9">
    <location>
        <begin position="443"/>
        <end position="466"/>
    </location>
</feature>
<evidence type="ECO:0000256" key="1">
    <source>
        <dbReference type="ARBA" id="ARBA00004141"/>
    </source>
</evidence>
<dbReference type="GeneID" id="18869972"/>
<keyword evidence="5 9" id="KW-1133">Transmembrane helix</keyword>
<dbReference type="FunCoup" id="G3AMQ6">
    <property type="interactions" value="43"/>
</dbReference>
<keyword evidence="3 7" id="KW-0813">Transport</keyword>
<evidence type="ECO:0000256" key="6">
    <source>
        <dbReference type="ARBA" id="ARBA00023136"/>
    </source>
</evidence>
<evidence type="ECO:0000313" key="11">
    <source>
        <dbReference type="EMBL" id="EGW33500.1"/>
    </source>
</evidence>
<dbReference type="PROSITE" id="PS50850">
    <property type="entry name" value="MFS"/>
    <property type="match status" value="1"/>
</dbReference>
<keyword evidence="4 9" id="KW-0812">Transmembrane</keyword>
<evidence type="ECO:0000259" key="10">
    <source>
        <dbReference type="PROSITE" id="PS50850"/>
    </source>
</evidence>
<feature type="transmembrane region" description="Helical" evidence="9">
    <location>
        <begin position="124"/>
        <end position="142"/>
    </location>
</feature>
<dbReference type="PANTHER" id="PTHR48022">
    <property type="entry name" value="PLASTIDIC GLUCOSE TRANSPORTER 4"/>
    <property type="match status" value="1"/>
</dbReference>
<dbReference type="eggNOG" id="KOG0254">
    <property type="taxonomic scope" value="Eukaryota"/>
</dbReference>
<comment type="similarity">
    <text evidence="2 7">Belongs to the major facilitator superfamily. Sugar transporter (TC 2.A.1.1) family.</text>
</comment>
<dbReference type="OrthoDB" id="6133115at2759"/>
<dbReference type="HOGENOM" id="CLU_001265_30_3_1"/>
<dbReference type="Proteomes" id="UP000000709">
    <property type="component" value="Unassembled WGS sequence"/>
</dbReference>
<feature type="transmembrane region" description="Helical" evidence="9">
    <location>
        <begin position="407"/>
        <end position="431"/>
    </location>
</feature>
<evidence type="ECO:0000313" key="12">
    <source>
        <dbReference type="Proteomes" id="UP000000709"/>
    </source>
</evidence>
<dbReference type="InterPro" id="IPR005829">
    <property type="entry name" value="Sugar_transporter_CS"/>
</dbReference>
<dbReference type="PROSITE" id="PS00216">
    <property type="entry name" value="SUGAR_TRANSPORT_1"/>
    <property type="match status" value="1"/>
</dbReference>
<evidence type="ECO:0000256" key="7">
    <source>
        <dbReference type="RuleBase" id="RU003346"/>
    </source>
</evidence>
<dbReference type="InterPro" id="IPR003663">
    <property type="entry name" value="Sugar/inositol_transpt"/>
</dbReference>
<protein>
    <recommendedName>
        <fullName evidence="10">Major facilitator superfamily (MFS) profile domain-containing protein</fullName>
    </recommendedName>
</protein>
<dbReference type="InterPro" id="IPR005828">
    <property type="entry name" value="MFS_sugar_transport-like"/>
</dbReference>
<dbReference type="SUPFAM" id="SSF103473">
    <property type="entry name" value="MFS general substrate transporter"/>
    <property type="match status" value="1"/>
</dbReference>
<dbReference type="Pfam" id="PF00083">
    <property type="entry name" value="Sugar_tr"/>
    <property type="match status" value="1"/>
</dbReference>
<dbReference type="OMA" id="QLMGWLT"/>
<name>G3AMQ6_SPAPN</name>
<organism evidence="12">
    <name type="scientific">Spathaspora passalidarum (strain NRRL Y-27907 / 11-Y1)</name>
    <dbReference type="NCBI Taxonomy" id="619300"/>
    <lineage>
        <taxon>Eukaryota</taxon>
        <taxon>Fungi</taxon>
        <taxon>Dikarya</taxon>
        <taxon>Ascomycota</taxon>
        <taxon>Saccharomycotina</taxon>
        <taxon>Pichiomycetes</taxon>
        <taxon>Debaryomycetaceae</taxon>
        <taxon>Spathaspora</taxon>
    </lineage>
</organism>
<evidence type="ECO:0000256" key="4">
    <source>
        <dbReference type="ARBA" id="ARBA00022692"/>
    </source>
</evidence>
<accession>G3AMQ6</accession>
<dbReference type="GO" id="GO:0016020">
    <property type="term" value="C:membrane"/>
    <property type="evidence" value="ECO:0007669"/>
    <property type="project" value="UniProtKB-SubCell"/>
</dbReference>
<dbReference type="PRINTS" id="PR00171">
    <property type="entry name" value="SUGRTRNSPORT"/>
</dbReference>
<dbReference type="EMBL" id="GL996501">
    <property type="protein sequence ID" value="EGW33500.1"/>
    <property type="molecule type" value="Genomic_DNA"/>
</dbReference>
<feature type="transmembrane region" description="Helical" evidence="9">
    <location>
        <begin position="180"/>
        <end position="199"/>
    </location>
</feature>
<dbReference type="KEGG" id="spaa:SPAPADRAFT_136443"/>
<feature type="transmembrane region" description="Helical" evidence="9">
    <location>
        <begin position="43"/>
        <end position="60"/>
    </location>
</feature>
<evidence type="ECO:0000256" key="8">
    <source>
        <dbReference type="SAM" id="MobiDB-lite"/>
    </source>
</evidence>
<evidence type="ECO:0000256" key="2">
    <source>
        <dbReference type="ARBA" id="ARBA00010992"/>
    </source>
</evidence>
<reference evidence="11 12" key="1">
    <citation type="journal article" date="2011" name="Proc. Natl. Acad. Sci. U.S.A.">
        <title>Comparative genomics of xylose-fermenting fungi for enhanced biofuel production.</title>
        <authorList>
            <person name="Wohlbach D.J."/>
            <person name="Kuo A."/>
            <person name="Sato T.K."/>
            <person name="Potts K.M."/>
            <person name="Salamov A.A."/>
            <person name="LaButti K.M."/>
            <person name="Sun H."/>
            <person name="Clum A."/>
            <person name="Pangilinan J.L."/>
            <person name="Lindquist E.A."/>
            <person name="Lucas S."/>
            <person name="Lapidus A."/>
            <person name="Jin M."/>
            <person name="Gunawan C."/>
            <person name="Balan V."/>
            <person name="Dale B.E."/>
            <person name="Jeffries T.W."/>
            <person name="Zinkel R."/>
            <person name="Barry K.W."/>
            <person name="Grigoriev I.V."/>
            <person name="Gasch A.P."/>
        </authorList>
    </citation>
    <scope>NUCLEOTIDE SEQUENCE [LARGE SCALE GENOMIC DNA]</scope>
    <source>
        <strain evidence="12">NRRL Y-27907 / 11-Y1</strain>
    </source>
</reference>
<evidence type="ECO:0000256" key="9">
    <source>
        <dbReference type="SAM" id="Phobius"/>
    </source>
</evidence>
<keyword evidence="12" id="KW-1185">Reference proteome</keyword>
<feature type="transmembrane region" description="Helical" evidence="9">
    <location>
        <begin position="373"/>
        <end position="395"/>
    </location>
</feature>
<dbReference type="InterPro" id="IPR020846">
    <property type="entry name" value="MFS_dom"/>
</dbReference>
<feature type="region of interest" description="Disordered" evidence="8">
    <location>
        <begin position="1"/>
        <end position="25"/>
    </location>
</feature>
<dbReference type="AlphaFoldDB" id="G3AMQ6"/>
<evidence type="ECO:0000256" key="5">
    <source>
        <dbReference type="ARBA" id="ARBA00022989"/>
    </source>
</evidence>
<dbReference type="PANTHER" id="PTHR48022:SF68">
    <property type="entry name" value="MAJOR FACILITATOR SUPERFAMILY (MFS) PROFILE DOMAIN-CONTAINING PROTEIN-RELATED"/>
    <property type="match status" value="1"/>
</dbReference>
<dbReference type="GO" id="GO:0005351">
    <property type="term" value="F:carbohydrate:proton symporter activity"/>
    <property type="evidence" value="ECO:0007669"/>
    <property type="project" value="TreeGrafter"/>
</dbReference>
<feature type="domain" description="Major facilitator superfamily (MFS) profile" evidence="10">
    <location>
        <begin position="47"/>
        <end position="497"/>
    </location>
</feature>
<feature type="transmembrane region" description="Helical" evidence="9">
    <location>
        <begin position="472"/>
        <end position="493"/>
    </location>
</feature>
<dbReference type="InParanoid" id="G3AMQ6"/>
<dbReference type="Gene3D" id="1.20.1250.20">
    <property type="entry name" value="MFS general substrate transporter like domains"/>
    <property type="match status" value="1"/>
</dbReference>
<dbReference type="NCBIfam" id="TIGR00879">
    <property type="entry name" value="SP"/>
    <property type="match status" value="1"/>
</dbReference>